<dbReference type="AlphaFoldDB" id="A0A0A9A7W5"/>
<organism evidence="1">
    <name type="scientific">Arundo donax</name>
    <name type="common">Giant reed</name>
    <name type="synonym">Donax arundinaceus</name>
    <dbReference type="NCBI Taxonomy" id="35708"/>
    <lineage>
        <taxon>Eukaryota</taxon>
        <taxon>Viridiplantae</taxon>
        <taxon>Streptophyta</taxon>
        <taxon>Embryophyta</taxon>
        <taxon>Tracheophyta</taxon>
        <taxon>Spermatophyta</taxon>
        <taxon>Magnoliopsida</taxon>
        <taxon>Liliopsida</taxon>
        <taxon>Poales</taxon>
        <taxon>Poaceae</taxon>
        <taxon>PACMAD clade</taxon>
        <taxon>Arundinoideae</taxon>
        <taxon>Arundineae</taxon>
        <taxon>Arundo</taxon>
    </lineage>
</organism>
<accession>A0A0A9A7W5</accession>
<sequence length="17" mass="2069">MHFHCHLSNLNILQSKF</sequence>
<proteinExistence type="predicted"/>
<reference evidence="1" key="2">
    <citation type="journal article" date="2015" name="Data Brief">
        <title>Shoot transcriptome of the giant reed, Arundo donax.</title>
        <authorList>
            <person name="Barrero R.A."/>
            <person name="Guerrero F.D."/>
            <person name="Moolhuijzen P."/>
            <person name="Goolsby J.A."/>
            <person name="Tidwell J."/>
            <person name="Bellgard S.E."/>
            <person name="Bellgard M.I."/>
        </authorList>
    </citation>
    <scope>NUCLEOTIDE SEQUENCE</scope>
    <source>
        <tissue evidence="1">Shoot tissue taken approximately 20 cm above the soil surface</tissue>
    </source>
</reference>
<reference evidence="1" key="1">
    <citation type="submission" date="2014-09" db="EMBL/GenBank/DDBJ databases">
        <authorList>
            <person name="Magalhaes I.L.F."/>
            <person name="Oliveira U."/>
            <person name="Santos F.R."/>
            <person name="Vidigal T.H.D.A."/>
            <person name="Brescovit A.D."/>
            <person name="Santos A.J."/>
        </authorList>
    </citation>
    <scope>NUCLEOTIDE SEQUENCE</scope>
    <source>
        <tissue evidence="1">Shoot tissue taken approximately 20 cm above the soil surface</tissue>
    </source>
</reference>
<name>A0A0A9A7W5_ARUDO</name>
<evidence type="ECO:0000313" key="1">
    <source>
        <dbReference type="EMBL" id="JAD43107.1"/>
    </source>
</evidence>
<dbReference type="EMBL" id="GBRH01254788">
    <property type="protein sequence ID" value="JAD43107.1"/>
    <property type="molecule type" value="Transcribed_RNA"/>
</dbReference>
<protein>
    <submittedName>
        <fullName evidence="1">Uncharacterized protein</fullName>
    </submittedName>
</protein>